<dbReference type="InterPro" id="IPR040079">
    <property type="entry name" value="Glutathione_S-Trfase"/>
</dbReference>
<dbReference type="Proteomes" id="UP000614601">
    <property type="component" value="Unassembled WGS sequence"/>
</dbReference>
<dbReference type="Gene3D" id="1.20.1050.10">
    <property type="match status" value="1"/>
</dbReference>
<comment type="catalytic activity">
    <reaction evidence="4">
        <text>RX + glutathione = an S-substituted glutathione + a halide anion + H(+)</text>
        <dbReference type="Rhea" id="RHEA:16437"/>
        <dbReference type="ChEBI" id="CHEBI:15378"/>
        <dbReference type="ChEBI" id="CHEBI:16042"/>
        <dbReference type="ChEBI" id="CHEBI:17792"/>
        <dbReference type="ChEBI" id="CHEBI:57925"/>
        <dbReference type="ChEBI" id="CHEBI:90779"/>
        <dbReference type="EC" id="2.5.1.18"/>
    </reaction>
</comment>
<dbReference type="Proteomes" id="UP000783686">
    <property type="component" value="Unassembled WGS sequence"/>
</dbReference>
<dbReference type="InterPro" id="IPR036249">
    <property type="entry name" value="Thioredoxin-like_sf"/>
</dbReference>
<dbReference type="OrthoDB" id="414243at2759"/>
<evidence type="ECO:0000313" key="8">
    <source>
        <dbReference type="Proteomes" id="UP000614601"/>
    </source>
</evidence>
<dbReference type="SFLD" id="SFLDS00019">
    <property type="entry name" value="Glutathione_Transferase_(cytos"/>
    <property type="match status" value="1"/>
</dbReference>
<evidence type="ECO:0000256" key="2">
    <source>
        <dbReference type="ARBA" id="ARBA00022679"/>
    </source>
</evidence>
<protein>
    <recommendedName>
        <fullName evidence="1">glutathione transferase</fullName>
        <ecNumber evidence="1">2.5.1.18</ecNumber>
    </recommendedName>
</protein>
<dbReference type="Gene3D" id="3.40.30.10">
    <property type="entry name" value="Glutaredoxin"/>
    <property type="match status" value="1"/>
</dbReference>
<evidence type="ECO:0000256" key="4">
    <source>
        <dbReference type="ARBA" id="ARBA00047960"/>
    </source>
</evidence>
<dbReference type="EC" id="2.5.1.18" evidence="1"/>
<dbReference type="SUPFAM" id="SSF47616">
    <property type="entry name" value="GST C-terminal domain-like"/>
    <property type="match status" value="1"/>
</dbReference>
<reference evidence="7" key="1">
    <citation type="submission" date="2020-09" db="EMBL/GenBank/DDBJ databases">
        <authorList>
            <person name="Kikuchi T."/>
        </authorList>
    </citation>
    <scope>NUCLEOTIDE SEQUENCE</scope>
    <source>
        <strain evidence="7">SH1</strain>
    </source>
</reference>
<evidence type="ECO:0000256" key="3">
    <source>
        <dbReference type="ARBA" id="ARBA00038317"/>
    </source>
</evidence>
<feature type="domain" description="GST N-terminal" evidence="5">
    <location>
        <begin position="2"/>
        <end position="82"/>
    </location>
</feature>
<dbReference type="AlphaFoldDB" id="A0A811KE05"/>
<name>A0A811KE05_9BILA</name>
<proteinExistence type="inferred from homology"/>
<dbReference type="Pfam" id="PF14497">
    <property type="entry name" value="GST_C_3"/>
    <property type="match status" value="1"/>
</dbReference>
<dbReference type="CDD" id="cd03192">
    <property type="entry name" value="GST_C_Sigma_like"/>
    <property type="match status" value="1"/>
</dbReference>
<dbReference type="PROSITE" id="PS50405">
    <property type="entry name" value="GST_CTER"/>
    <property type="match status" value="1"/>
</dbReference>
<keyword evidence="8" id="KW-1185">Reference proteome</keyword>
<keyword evidence="2" id="KW-0808">Transferase</keyword>
<dbReference type="PROSITE" id="PS50404">
    <property type="entry name" value="GST_NTER"/>
    <property type="match status" value="1"/>
</dbReference>
<dbReference type="InterPro" id="IPR004046">
    <property type="entry name" value="GST_C"/>
</dbReference>
<dbReference type="InterPro" id="IPR036282">
    <property type="entry name" value="Glutathione-S-Trfase_C_sf"/>
</dbReference>
<evidence type="ECO:0000256" key="1">
    <source>
        <dbReference type="ARBA" id="ARBA00012452"/>
    </source>
</evidence>
<dbReference type="Pfam" id="PF02798">
    <property type="entry name" value="GST_N"/>
    <property type="match status" value="1"/>
</dbReference>
<dbReference type="CDD" id="cd03039">
    <property type="entry name" value="GST_N_Sigma_like"/>
    <property type="match status" value="1"/>
</dbReference>
<accession>A0A811KE05</accession>
<dbReference type="GO" id="GO:0004364">
    <property type="term" value="F:glutathione transferase activity"/>
    <property type="evidence" value="ECO:0007669"/>
    <property type="project" value="UniProtKB-EC"/>
</dbReference>
<dbReference type="PANTHER" id="PTHR11571:SF224">
    <property type="entry name" value="HEMATOPOIETIC PROSTAGLANDIN D SYNTHASE"/>
    <property type="match status" value="1"/>
</dbReference>
<dbReference type="GO" id="GO:0006749">
    <property type="term" value="P:glutathione metabolic process"/>
    <property type="evidence" value="ECO:0007669"/>
    <property type="project" value="TreeGrafter"/>
</dbReference>
<gene>
    <name evidence="7" type="ORF">BOKJ2_LOCUS5232</name>
</gene>
<sequence length="207" mass="23792">MPSYELLYFNAYGRAEPIRQCFTYAGIPFKDNRIEFNDWPTTKGDTKRIPYGQVPILLIDGKPLAESHTITRYAGRVSKLDGNTPEETAFIDQAYEITRTFYDSAFPYFKVVLGFSEGDKEQLKKEVFAPAAEKQLKNIENLLQPSGFFGPSGPTYVDFFYAQITEFYNQHAPEVLGKYPASLEHAKRVHRLSQLQEYFKNRPSANF</sequence>
<dbReference type="PANTHER" id="PTHR11571">
    <property type="entry name" value="GLUTATHIONE S-TRANSFERASE"/>
    <property type="match status" value="1"/>
</dbReference>
<dbReference type="EMBL" id="CAJFDH010000003">
    <property type="protein sequence ID" value="CAD5213717.1"/>
    <property type="molecule type" value="Genomic_DNA"/>
</dbReference>
<evidence type="ECO:0000259" key="6">
    <source>
        <dbReference type="PROSITE" id="PS50405"/>
    </source>
</evidence>
<dbReference type="EMBL" id="CAJFCW020000003">
    <property type="protein sequence ID" value="CAG9101429.1"/>
    <property type="molecule type" value="Genomic_DNA"/>
</dbReference>
<feature type="domain" description="GST C-terminal" evidence="6">
    <location>
        <begin position="84"/>
        <end position="207"/>
    </location>
</feature>
<evidence type="ECO:0000259" key="5">
    <source>
        <dbReference type="PROSITE" id="PS50404"/>
    </source>
</evidence>
<dbReference type="SUPFAM" id="SSF52833">
    <property type="entry name" value="Thioredoxin-like"/>
    <property type="match status" value="1"/>
</dbReference>
<dbReference type="SFLD" id="SFLDG01205">
    <property type="entry name" value="AMPS.1"/>
    <property type="match status" value="1"/>
</dbReference>
<dbReference type="SFLD" id="SFLDG00363">
    <property type="entry name" value="AMPS_(cytGST):_Alpha-__Mu-__Pi"/>
    <property type="match status" value="1"/>
</dbReference>
<comment type="caution">
    <text evidence="7">The sequence shown here is derived from an EMBL/GenBank/DDBJ whole genome shotgun (WGS) entry which is preliminary data.</text>
</comment>
<comment type="similarity">
    <text evidence="3">Belongs to the GST superfamily. Sigma family.</text>
</comment>
<organism evidence="7 8">
    <name type="scientific">Bursaphelenchus okinawaensis</name>
    <dbReference type="NCBI Taxonomy" id="465554"/>
    <lineage>
        <taxon>Eukaryota</taxon>
        <taxon>Metazoa</taxon>
        <taxon>Ecdysozoa</taxon>
        <taxon>Nematoda</taxon>
        <taxon>Chromadorea</taxon>
        <taxon>Rhabditida</taxon>
        <taxon>Tylenchina</taxon>
        <taxon>Tylenchomorpha</taxon>
        <taxon>Aphelenchoidea</taxon>
        <taxon>Aphelenchoididae</taxon>
        <taxon>Bursaphelenchus</taxon>
    </lineage>
</organism>
<dbReference type="InterPro" id="IPR010987">
    <property type="entry name" value="Glutathione-S-Trfase_C-like"/>
</dbReference>
<evidence type="ECO:0000313" key="7">
    <source>
        <dbReference type="EMBL" id="CAD5213717.1"/>
    </source>
</evidence>
<dbReference type="InterPro" id="IPR050213">
    <property type="entry name" value="GST_superfamily"/>
</dbReference>
<dbReference type="InterPro" id="IPR004045">
    <property type="entry name" value="Glutathione_S-Trfase_N"/>
</dbReference>